<accession>B0DH92</accession>
<organism evidence="2">
    <name type="scientific">Laccaria bicolor (strain S238N-H82 / ATCC MYA-4686)</name>
    <name type="common">Bicoloured deceiver</name>
    <name type="synonym">Laccaria laccata var. bicolor</name>
    <dbReference type="NCBI Taxonomy" id="486041"/>
    <lineage>
        <taxon>Eukaryota</taxon>
        <taxon>Fungi</taxon>
        <taxon>Dikarya</taxon>
        <taxon>Basidiomycota</taxon>
        <taxon>Agaricomycotina</taxon>
        <taxon>Agaricomycetes</taxon>
        <taxon>Agaricomycetidae</taxon>
        <taxon>Agaricales</taxon>
        <taxon>Agaricineae</taxon>
        <taxon>Hydnangiaceae</taxon>
        <taxon>Laccaria</taxon>
    </lineage>
</organism>
<keyword evidence="2" id="KW-1185">Reference proteome</keyword>
<dbReference type="GeneID" id="6078870"/>
<dbReference type="AlphaFoldDB" id="B0DH92"/>
<dbReference type="KEGG" id="lbc:LACBIDRAFT_302188"/>
<dbReference type="EMBL" id="DS547110">
    <property type="protein sequence ID" value="EDR05974.1"/>
    <property type="molecule type" value="Genomic_DNA"/>
</dbReference>
<proteinExistence type="predicted"/>
<dbReference type="Proteomes" id="UP000001194">
    <property type="component" value="Unassembled WGS sequence"/>
</dbReference>
<reference evidence="1 2" key="1">
    <citation type="journal article" date="2008" name="Nature">
        <title>The genome of Laccaria bicolor provides insights into mycorrhizal symbiosis.</title>
        <authorList>
            <person name="Martin F."/>
            <person name="Aerts A."/>
            <person name="Ahren D."/>
            <person name="Brun A."/>
            <person name="Danchin E.G.J."/>
            <person name="Duchaussoy F."/>
            <person name="Gibon J."/>
            <person name="Kohler A."/>
            <person name="Lindquist E."/>
            <person name="Pereda V."/>
            <person name="Salamov A."/>
            <person name="Shapiro H.J."/>
            <person name="Wuyts J."/>
            <person name="Blaudez D."/>
            <person name="Buee M."/>
            <person name="Brokstein P."/>
            <person name="Canbaeck B."/>
            <person name="Cohen D."/>
            <person name="Courty P.E."/>
            <person name="Coutinho P.M."/>
            <person name="Delaruelle C."/>
            <person name="Detter J.C."/>
            <person name="Deveau A."/>
            <person name="DiFazio S."/>
            <person name="Duplessis S."/>
            <person name="Fraissinet-Tachet L."/>
            <person name="Lucic E."/>
            <person name="Frey-Klett P."/>
            <person name="Fourrey C."/>
            <person name="Feussner I."/>
            <person name="Gay G."/>
            <person name="Grimwood J."/>
            <person name="Hoegger P.J."/>
            <person name="Jain P."/>
            <person name="Kilaru S."/>
            <person name="Labbe J."/>
            <person name="Lin Y.C."/>
            <person name="Legue V."/>
            <person name="Le Tacon F."/>
            <person name="Marmeisse R."/>
            <person name="Melayah D."/>
            <person name="Montanini B."/>
            <person name="Muratet M."/>
            <person name="Nehls U."/>
            <person name="Niculita-Hirzel H."/>
            <person name="Oudot-Le Secq M.P."/>
            <person name="Peter M."/>
            <person name="Quesneville H."/>
            <person name="Rajashekar B."/>
            <person name="Reich M."/>
            <person name="Rouhier N."/>
            <person name="Schmutz J."/>
            <person name="Yin T."/>
            <person name="Chalot M."/>
            <person name="Henrissat B."/>
            <person name="Kuees U."/>
            <person name="Lucas S."/>
            <person name="Van de Peer Y."/>
            <person name="Podila G.K."/>
            <person name="Polle A."/>
            <person name="Pukkila P.J."/>
            <person name="Richardson P.M."/>
            <person name="Rouze P."/>
            <person name="Sanders I.R."/>
            <person name="Stajich J.E."/>
            <person name="Tunlid A."/>
            <person name="Tuskan G."/>
            <person name="Grigoriev I.V."/>
        </authorList>
    </citation>
    <scope>NUCLEOTIDE SEQUENCE [LARGE SCALE GENOMIC DNA]</scope>
    <source>
        <strain evidence="2">S238N-H82 / ATCC MYA-4686</strain>
    </source>
</reference>
<name>B0DH92_LACBS</name>
<evidence type="ECO:0000313" key="2">
    <source>
        <dbReference type="Proteomes" id="UP000001194"/>
    </source>
</evidence>
<sequence>MVLSPPSKSENRHLRGPHLLQLGAGPLVAATVGVMNVWSQLGHCQPLIY</sequence>
<evidence type="ECO:0000313" key="1">
    <source>
        <dbReference type="EMBL" id="EDR05974.1"/>
    </source>
</evidence>
<dbReference type="InParanoid" id="B0DH92"/>
<dbReference type="RefSeq" id="XP_001883262.1">
    <property type="nucleotide sequence ID" value="XM_001883227.1"/>
</dbReference>
<dbReference type="HOGENOM" id="CLU_3143325_0_0_1"/>
<gene>
    <name evidence="1" type="ORF">LACBIDRAFT_302188</name>
</gene>
<protein>
    <submittedName>
        <fullName evidence="1">Predicted protein</fullName>
    </submittedName>
</protein>